<proteinExistence type="predicted"/>
<dbReference type="AlphaFoldDB" id="A0A2Z7BW90"/>
<evidence type="ECO:0000256" key="1">
    <source>
        <dbReference type="SAM" id="MobiDB-lite"/>
    </source>
</evidence>
<protein>
    <submittedName>
        <fullName evidence="2">Uncharacterized protein</fullName>
    </submittedName>
</protein>
<sequence length="186" mass="20689">MYQDACIEDKRQYRAPHLPNGLLLAAMSRVDSEKSSSETSSSRESEDEVQCLMADGTDEVFDFCQYRIQTRGPCTTLNDMVQEYKKLTQSFEEVKAERESCATKAELVSSSDMSSASLDKLHGAMKPSGDKIGLGYNSNENSTSKTICTPQLERIKFQTMNFVKSSTGQLIEAQSVEDKIADEPLI</sequence>
<organism evidence="2 3">
    <name type="scientific">Dorcoceras hygrometricum</name>
    <dbReference type="NCBI Taxonomy" id="472368"/>
    <lineage>
        <taxon>Eukaryota</taxon>
        <taxon>Viridiplantae</taxon>
        <taxon>Streptophyta</taxon>
        <taxon>Embryophyta</taxon>
        <taxon>Tracheophyta</taxon>
        <taxon>Spermatophyta</taxon>
        <taxon>Magnoliopsida</taxon>
        <taxon>eudicotyledons</taxon>
        <taxon>Gunneridae</taxon>
        <taxon>Pentapetalae</taxon>
        <taxon>asterids</taxon>
        <taxon>lamiids</taxon>
        <taxon>Lamiales</taxon>
        <taxon>Gesneriaceae</taxon>
        <taxon>Didymocarpoideae</taxon>
        <taxon>Trichosporeae</taxon>
        <taxon>Loxocarpinae</taxon>
        <taxon>Dorcoceras</taxon>
    </lineage>
</organism>
<name>A0A2Z7BW90_9LAMI</name>
<dbReference type="EMBL" id="KV001748">
    <property type="protein sequence ID" value="KZV38709.1"/>
    <property type="molecule type" value="Genomic_DNA"/>
</dbReference>
<evidence type="ECO:0000313" key="2">
    <source>
        <dbReference type="EMBL" id="KZV38709.1"/>
    </source>
</evidence>
<feature type="region of interest" description="Disordered" evidence="1">
    <location>
        <begin position="29"/>
        <end position="49"/>
    </location>
</feature>
<accession>A0A2Z7BW90</accession>
<reference evidence="2 3" key="1">
    <citation type="journal article" date="2015" name="Proc. Natl. Acad. Sci. U.S.A.">
        <title>The resurrection genome of Boea hygrometrica: A blueprint for survival of dehydration.</title>
        <authorList>
            <person name="Xiao L."/>
            <person name="Yang G."/>
            <person name="Zhang L."/>
            <person name="Yang X."/>
            <person name="Zhao S."/>
            <person name="Ji Z."/>
            <person name="Zhou Q."/>
            <person name="Hu M."/>
            <person name="Wang Y."/>
            <person name="Chen M."/>
            <person name="Xu Y."/>
            <person name="Jin H."/>
            <person name="Xiao X."/>
            <person name="Hu G."/>
            <person name="Bao F."/>
            <person name="Hu Y."/>
            <person name="Wan P."/>
            <person name="Li L."/>
            <person name="Deng X."/>
            <person name="Kuang T."/>
            <person name="Xiang C."/>
            <person name="Zhu J.K."/>
            <person name="Oliver M.J."/>
            <person name="He Y."/>
        </authorList>
    </citation>
    <scope>NUCLEOTIDE SEQUENCE [LARGE SCALE GENOMIC DNA]</scope>
    <source>
        <strain evidence="3">cv. XS01</strain>
    </source>
</reference>
<keyword evidence="3" id="KW-1185">Reference proteome</keyword>
<dbReference type="Proteomes" id="UP000250235">
    <property type="component" value="Unassembled WGS sequence"/>
</dbReference>
<feature type="compositionally biased region" description="Basic and acidic residues" evidence="1">
    <location>
        <begin position="30"/>
        <end position="44"/>
    </location>
</feature>
<evidence type="ECO:0000313" key="3">
    <source>
        <dbReference type="Proteomes" id="UP000250235"/>
    </source>
</evidence>
<gene>
    <name evidence="2" type="ORF">F511_18699</name>
</gene>